<feature type="domain" description="DUF218" evidence="1">
    <location>
        <begin position="49"/>
        <end position="175"/>
    </location>
</feature>
<organism evidence="2 3">
    <name type="scientific">Splendidivirga corallicola</name>
    <dbReference type="NCBI Taxonomy" id="3051826"/>
    <lineage>
        <taxon>Bacteria</taxon>
        <taxon>Pseudomonadati</taxon>
        <taxon>Bacteroidota</taxon>
        <taxon>Cytophagia</taxon>
        <taxon>Cytophagales</taxon>
        <taxon>Splendidivirgaceae</taxon>
        <taxon>Splendidivirga</taxon>
    </lineage>
</organism>
<gene>
    <name evidence="2" type="ORF">QQ008_19665</name>
</gene>
<evidence type="ECO:0000259" key="1">
    <source>
        <dbReference type="Pfam" id="PF02698"/>
    </source>
</evidence>
<protein>
    <submittedName>
        <fullName evidence="2">ElyC/SanA/YdcF family protein</fullName>
    </submittedName>
</protein>
<dbReference type="PANTHER" id="PTHR30336">
    <property type="entry name" value="INNER MEMBRANE PROTEIN, PROBABLE PERMEASE"/>
    <property type="match status" value="1"/>
</dbReference>
<evidence type="ECO:0000313" key="3">
    <source>
        <dbReference type="Proteomes" id="UP001172082"/>
    </source>
</evidence>
<keyword evidence="3" id="KW-1185">Reference proteome</keyword>
<dbReference type="InterPro" id="IPR051599">
    <property type="entry name" value="Cell_Envelope_Assoc"/>
</dbReference>
<dbReference type="CDD" id="cd06259">
    <property type="entry name" value="YdcF-like"/>
    <property type="match status" value="1"/>
</dbReference>
<dbReference type="InterPro" id="IPR003848">
    <property type="entry name" value="DUF218"/>
</dbReference>
<sequence length="217" mass="24654">MRSLKKIGRFFFVFVIVLTFFLVGSNIFIVSATKDLLSEDIQELPENKVALVLGTSKKLNNGNPNPYFHYRIDAAANLYHQKKVKHFILSGDNMTKFYNEPIDMKKALMARGVPEAAITLDYAGFRTLDSIVRCKEIFGQDKITIVTQQFHSYRALFIGKYHGMDVVAFGARTLKGNRSLKVTLREFLARPLALVDLYVLNKAPRYLGNKEKVIVAN</sequence>
<dbReference type="Proteomes" id="UP001172082">
    <property type="component" value="Unassembled WGS sequence"/>
</dbReference>
<dbReference type="EMBL" id="JAUJEA010000008">
    <property type="protein sequence ID" value="MDN5203616.1"/>
    <property type="molecule type" value="Genomic_DNA"/>
</dbReference>
<name>A0ABT8KS69_9BACT</name>
<dbReference type="PANTHER" id="PTHR30336:SF20">
    <property type="entry name" value="DUF218 DOMAIN-CONTAINING PROTEIN"/>
    <property type="match status" value="1"/>
</dbReference>
<reference evidence="2" key="1">
    <citation type="submission" date="2023-06" db="EMBL/GenBank/DDBJ databases">
        <title>Genomic of Parafulvivirga corallium.</title>
        <authorList>
            <person name="Wang G."/>
        </authorList>
    </citation>
    <scope>NUCLEOTIDE SEQUENCE</scope>
    <source>
        <strain evidence="2">BMA10</strain>
    </source>
</reference>
<proteinExistence type="predicted"/>
<dbReference type="Pfam" id="PF02698">
    <property type="entry name" value="DUF218"/>
    <property type="match status" value="1"/>
</dbReference>
<dbReference type="RefSeq" id="WP_346753639.1">
    <property type="nucleotide sequence ID" value="NZ_JAUJEA010000008.1"/>
</dbReference>
<accession>A0ABT8KS69</accession>
<comment type="caution">
    <text evidence="2">The sequence shown here is derived from an EMBL/GenBank/DDBJ whole genome shotgun (WGS) entry which is preliminary data.</text>
</comment>
<evidence type="ECO:0000313" key="2">
    <source>
        <dbReference type="EMBL" id="MDN5203616.1"/>
    </source>
</evidence>